<reference evidence="1" key="1">
    <citation type="submission" date="2021-03" db="EMBL/GenBank/DDBJ databases">
        <title>Roseibium sp. CAU 1637 isolated from Incheon.</title>
        <authorList>
            <person name="Kim W."/>
        </authorList>
    </citation>
    <scope>NUCLEOTIDE SEQUENCE</scope>
    <source>
        <strain evidence="1">CAU 1637</strain>
    </source>
</reference>
<dbReference type="EMBL" id="JAFLNF010000004">
    <property type="protein sequence ID" value="MBO0345910.1"/>
    <property type="molecule type" value="Genomic_DNA"/>
</dbReference>
<dbReference type="SUPFAM" id="SSF82784">
    <property type="entry name" value="OsmC-like"/>
    <property type="match status" value="1"/>
</dbReference>
<dbReference type="InterPro" id="IPR052707">
    <property type="entry name" value="OsmC_Ohr_Peroxiredoxin"/>
</dbReference>
<dbReference type="RefSeq" id="WP_206940892.1">
    <property type="nucleotide sequence ID" value="NZ_JAFLNF010000004.1"/>
</dbReference>
<evidence type="ECO:0000313" key="2">
    <source>
        <dbReference type="Proteomes" id="UP000664779"/>
    </source>
</evidence>
<name>A0A939ENB6_9HYPH</name>
<dbReference type="PANTHER" id="PTHR42830:SF2">
    <property type="entry name" value="OSMC_OHR FAMILY PROTEIN"/>
    <property type="match status" value="1"/>
</dbReference>
<keyword evidence="2" id="KW-1185">Reference proteome</keyword>
<comment type="caution">
    <text evidence="1">The sequence shown here is derived from an EMBL/GenBank/DDBJ whole genome shotgun (WGS) entry which is preliminary data.</text>
</comment>
<accession>A0A939ENB6</accession>
<dbReference type="Gene3D" id="3.30.300.20">
    <property type="match status" value="1"/>
</dbReference>
<dbReference type="InterPro" id="IPR003718">
    <property type="entry name" value="OsmC/Ohr_fam"/>
</dbReference>
<dbReference type="Pfam" id="PF02566">
    <property type="entry name" value="OsmC"/>
    <property type="match status" value="1"/>
</dbReference>
<dbReference type="InterPro" id="IPR036102">
    <property type="entry name" value="OsmC/Ohrsf"/>
</dbReference>
<proteinExistence type="predicted"/>
<organism evidence="1 2">
    <name type="scientific">Roseibium limicola</name>
    <dbReference type="NCBI Taxonomy" id="2816037"/>
    <lineage>
        <taxon>Bacteria</taxon>
        <taxon>Pseudomonadati</taxon>
        <taxon>Pseudomonadota</taxon>
        <taxon>Alphaproteobacteria</taxon>
        <taxon>Hyphomicrobiales</taxon>
        <taxon>Stappiaceae</taxon>
        <taxon>Roseibium</taxon>
    </lineage>
</organism>
<sequence length="164" mass="17856">MADHLYTAEVSWKLEGELDKGRYSRAHVWRFDGGIEVPASASPSVVPLPHSLEAAVDPEEAFIAAIASCHMLTFLDIARRKGVRVVTYQDAAEALMQVIDVDSHPKRMGITRVTLNPVLTVEGSDAPDAALLSQLHHQAHDLCFIANSVKCDIIVAEHPVKLVG</sequence>
<protein>
    <submittedName>
        <fullName evidence="1">OsmC family protein</fullName>
    </submittedName>
</protein>
<dbReference type="AlphaFoldDB" id="A0A939ENB6"/>
<gene>
    <name evidence="1" type="ORF">J0X15_11820</name>
</gene>
<evidence type="ECO:0000313" key="1">
    <source>
        <dbReference type="EMBL" id="MBO0345910.1"/>
    </source>
</evidence>
<dbReference type="Proteomes" id="UP000664779">
    <property type="component" value="Unassembled WGS sequence"/>
</dbReference>
<dbReference type="InterPro" id="IPR015946">
    <property type="entry name" value="KH_dom-like_a/b"/>
</dbReference>
<dbReference type="PANTHER" id="PTHR42830">
    <property type="entry name" value="OSMOTICALLY INDUCIBLE FAMILY PROTEIN"/>
    <property type="match status" value="1"/>
</dbReference>